<protein>
    <submittedName>
        <fullName evidence="2">Uncharacterized protein</fullName>
    </submittedName>
</protein>
<dbReference type="VEuPathDB" id="VectorBase:HLOH_062046"/>
<comment type="caution">
    <text evidence="2">The sequence shown here is derived from an EMBL/GenBank/DDBJ whole genome shotgun (WGS) entry which is preliminary data.</text>
</comment>
<keyword evidence="3" id="KW-1185">Reference proteome</keyword>
<feature type="compositionally biased region" description="Low complexity" evidence="1">
    <location>
        <begin position="11"/>
        <end position="24"/>
    </location>
</feature>
<evidence type="ECO:0000256" key="1">
    <source>
        <dbReference type="SAM" id="MobiDB-lite"/>
    </source>
</evidence>
<evidence type="ECO:0000313" key="2">
    <source>
        <dbReference type="EMBL" id="KAH9379940.1"/>
    </source>
</evidence>
<proteinExistence type="predicted"/>
<name>A0A9J6GZN3_HAELO</name>
<gene>
    <name evidence="2" type="ORF">HPB48_022622</name>
</gene>
<sequence length="186" mass="20507">MNRFSTVELVPAPASAKTSASPGPDNMSYKVLSQLGEKEKMGLLGIFRLLLGKLATQSNKRKYARIVAVVKPRKIPTFIESCSSISHLSCISKVVEKKVLHRLDGDLITRNAYLPQMSRFREERSSVDNGIALAKCINQIRTQANINMSSDQSTTRMLPREATVPIPSSSPVVVLRAGRASRKRTP</sequence>
<reference evidence="2 3" key="1">
    <citation type="journal article" date="2020" name="Cell">
        <title>Large-Scale Comparative Analyses of Tick Genomes Elucidate Their Genetic Diversity and Vector Capacities.</title>
        <authorList>
            <consortium name="Tick Genome and Microbiome Consortium (TIGMIC)"/>
            <person name="Jia N."/>
            <person name="Wang J."/>
            <person name="Shi W."/>
            <person name="Du L."/>
            <person name="Sun Y."/>
            <person name="Zhan W."/>
            <person name="Jiang J.F."/>
            <person name="Wang Q."/>
            <person name="Zhang B."/>
            <person name="Ji P."/>
            <person name="Bell-Sakyi L."/>
            <person name="Cui X.M."/>
            <person name="Yuan T.T."/>
            <person name="Jiang B.G."/>
            <person name="Yang W.F."/>
            <person name="Lam T.T."/>
            <person name="Chang Q.C."/>
            <person name="Ding S.J."/>
            <person name="Wang X.J."/>
            <person name="Zhu J.G."/>
            <person name="Ruan X.D."/>
            <person name="Zhao L."/>
            <person name="Wei J.T."/>
            <person name="Ye R.Z."/>
            <person name="Que T.C."/>
            <person name="Du C.H."/>
            <person name="Zhou Y.H."/>
            <person name="Cheng J.X."/>
            <person name="Dai P.F."/>
            <person name="Guo W.B."/>
            <person name="Han X.H."/>
            <person name="Huang E.J."/>
            <person name="Li L.F."/>
            <person name="Wei W."/>
            <person name="Gao Y.C."/>
            <person name="Liu J.Z."/>
            <person name="Shao H.Z."/>
            <person name="Wang X."/>
            <person name="Wang C.C."/>
            <person name="Yang T.C."/>
            <person name="Huo Q.B."/>
            <person name="Li W."/>
            <person name="Chen H.Y."/>
            <person name="Chen S.E."/>
            <person name="Zhou L.G."/>
            <person name="Ni X.B."/>
            <person name="Tian J.H."/>
            <person name="Sheng Y."/>
            <person name="Liu T."/>
            <person name="Pan Y.S."/>
            <person name="Xia L.Y."/>
            <person name="Li J."/>
            <person name="Zhao F."/>
            <person name="Cao W.C."/>
        </authorList>
    </citation>
    <scope>NUCLEOTIDE SEQUENCE [LARGE SCALE GENOMIC DNA]</scope>
    <source>
        <strain evidence="2">HaeL-2018</strain>
    </source>
</reference>
<dbReference type="AlphaFoldDB" id="A0A9J6GZN3"/>
<evidence type="ECO:0000313" key="3">
    <source>
        <dbReference type="Proteomes" id="UP000821853"/>
    </source>
</evidence>
<organism evidence="2 3">
    <name type="scientific">Haemaphysalis longicornis</name>
    <name type="common">Bush tick</name>
    <dbReference type="NCBI Taxonomy" id="44386"/>
    <lineage>
        <taxon>Eukaryota</taxon>
        <taxon>Metazoa</taxon>
        <taxon>Ecdysozoa</taxon>
        <taxon>Arthropoda</taxon>
        <taxon>Chelicerata</taxon>
        <taxon>Arachnida</taxon>
        <taxon>Acari</taxon>
        <taxon>Parasitiformes</taxon>
        <taxon>Ixodida</taxon>
        <taxon>Ixodoidea</taxon>
        <taxon>Ixodidae</taxon>
        <taxon>Haemaphysalinae</taxon>
        <taxon>Haemaphysalis</taxon>
    </lineage>
</organism>
<accession>A0A9J6GZN3</accession>
<dbReference type="EMBL" id="JABSTR010000010">
    <property type="protein sequence ID" value="KAH9379940.1"/>
    <property type="molecule type" value="Genomic_DNA"/>
</dbReference>
<feature type="region of interest" description="Disordered" evidence="1">
    <location>
        <begin position="1"/>
        <end position="24"/>
    </location>
</feature>
<dbReference type="Proteomes" id="UP000821853">
    <property type="component" value="Chromosome 8"/>
</dbReference>